<dbReference type="Pfam" id="PF00293">
    <property type="entry name" value="NUDIX"/>
    <property type="match status" value="1"/>
</dbReference>
<name>S8EJT0_FOMSC</name>
<sequence>MPSLAAHAIHESRALATVTDAAGPSSAASTPKPAPSKSSSAPKPAIQTAVILNRSPFLTRTPSPFETSYHAYQARVQRALSNPFPDEFYFRPGSILEGEFNAEEKHREKLAFGGPYVKDKPKQAAVDSEDAAGKPQGPMPRVHEADVKNDVKSLDRQGERNLYLLVHGQNAAGKDVWRFPQGGIEEGQALHQAADRDLYNECGDLLDAWVVSRNPIGVIEPATPSSSTAEPYVFVYKAHILAGQVQPNGKSTKDFAWLTKEEVESRVDKQYWAAVKDMLSDF</sequence>
<proteinExistence type="inferred from homology"/>
<dbReference type="GO" id="GO:0003735">
    <property type="term" value="F:structural constituent of ribosome"/>
    <property type="evidence" value="ECO:0007669"/>
    <property type="project" value="InterPro"/>
</dbReference>
<dbReference type="PANTHER" id="PTHR13124:SF12">
    <property type="entry name" value="LARGE RIBOSOMAL SUBUNIT PROTEIN ML46"/>
    <property type="match status" value="1"/>
</dbReference>
<dbReference type="InterPro" id="IPR033650">
    <property type="entry name" value="Ribosomal_mL46_NUDIX"/>
</dbReference>
<feature type="region of interest" description="Disordered" evidence="8">
    <location>
        <begin position="17"/>
        <end position="45"/>
    </location>
</feature>
<feature type="domain" description="Nudix hydrolase" evidence="9">
    <location>
        <begin position="156"/>
        <end position="270"/>
    </location>
</feature>
<evidence type="ECO:0000256" key="5">
    <source>
        <dbReference type="ARBA" id="ARBA00023128"/>
    </source>
</evidence>
<dbReference type="Pfam" id="PF11788">
    <property type="entry name" value="MRP-L46"/>
    <property type="match status" value="1"/>
</dbReference>
<keyword evidence="12" id="KW-1185">Reference proteome</keyword>
<evidence type="ECO:0000256" key="3">
    <source>
        <dbReference type="ARBA" id="ARBA00022946"/>
    </source>
</evidence>
<feature type="domain" description="Large ribosomal subunit protein mL46 N-terminal" evidence="10">
    <location>
        <begin position="45"/>
        <end position="146"/>
    </location>
</feature>
<keyword evidence="6" id="KW-0687">Ribonucleoprotein</keyword>
<evidence type="ECO:0000259" key="9">
    <source>
        <dbReference type="Pfam" id="PF00293"/>
    </source>
</evidence>
<feature type="region of interest" description="Disordered" evidence="8">
    <location>
        <begin position="114"/>
        <end position="142"/>
    </location>
</feature>
<dbReference type="CDD" id="cd04661">
    <property type="entry name" value="NUDIX_MRP_L46"/>
    <property type="match status" value="1"/>
</dbReference>
<keyword evidence="4" id="KW-0689">Ribosomal protein</keyword>
<evidence type="ECO:0000259" key="10">
    <source>
        <dbReference type="Pfam" id="PF11788"/>
    </source>
</evidence>
<evidence type="ECO:0000256" key="6">
    <source>
        <dbReference type="ARBA" id="ARBA00023274"/>
    </source>
</evidence>
<comment type="similarity">
    <text evidence="2">Belongs to the mitochondrion-specific ribosomal protein mL46 family.</text>
</comment>
<dbReference type="STRING" id="743788.S8EJT0"/>
<evidence type="ECO:0000256" key="2">
    <source>
        <dbReference type="ARBA" id="ARBA00009070"/>
    </source>
</evidence>
<accession>S8EJT0</accession>
<dbReference type="InterPro" id="IPR021757">
    <property type="entry name" value="Ribosomal_mL46_N"/>
</dbReference>
<dbReference type="GO" id="GO:0005762">
    <property type="term" value="C:mitochondrial large ribosomal subunit"/>
    <property type="evidence" value="ECO:0007669"/>
    <property type="project" value="TreeGrafter"/>
</dbReference>
<dbReference type="FunCoup" id="S8EJT0">
    <property type="interactions" value="64"/>
</dbReference>
<keyword evidence="5" id="KW-0496">Mitochondrion</keyword>
<dbReference type="PANTHER" id="PTHR13124">
    <property type="entry name" value="39S RIBOSOMAL PROTEIN L46, MITOCHONDRIAL PRECURSOR-RELATED"/>
    <property type="match status" value="1"/>
</dbReference>
<feature type="compositionally biased region" description="Low complexity" evidence="8">
    <location>
        <begin position="21"/>
        <end position="45"/>
    </location>
</feature>
<dbReference type="InterPro" id="IPR000086">
    <property type="entry name" value="NUDIX_hydrolase_dom"/>
</dbReference>
<dbReference type="InParanoid" id="S8EJT0"/>
<dbReference type="Proteomes" id="UP000015241">
    <property type="component" value="Unassembled WGS sequence"/>
</dbReference>
<reference evidence="11 12" key="1">
    <citation type="journal article" date="2012" name="Science">
        <title>The Paleozoic origin of enzymatic lignin decomposition reconstructed from 31 fungal genomes.</title>
        <authorList>
            <person name="Floudas D."/>
            <person name="Binder M."/>
            <person name="Riley R."/>
            <person name="Barry K."/>
            <person name="Blanchette R.A."/>
            <person name="Henrissat B."/>
            <person name="Martinez A.T."/>
            <person name="Otillar R."/>
            <person name="Spatafora J.W."/>
            <person name="Yadav J.S."/>
            <person name="Aerts A."/>
            <person name="Benoit I."/>
            <person name="Boyd A."/>
            <person name="Carlson A."/>
            <person name="Copeland A."/>
            <person name="Coutinho P.M."/>
            <person name="de Vries R.P."/>
            <person name="Ferreira P."/>
            <person name="Findley K."/>
            <person name="Foster B."/>
            <person name="Gaskell J."/>
            <person name="Glotzer D."/>
            <person name="Gorecki P."/>
            <person name="Heitman J."/>
            <person name="Hesse C."/>
            <person name="Hori C."/>
            <person name="Igarashi K."/>
            <person name="Jurgens J.A."/>
            <person name="Kallen N."/>
            <person name="Kersten P."/>
            <person name="Kohler A."/>
            <person name="Kuees U."/>
            <person name="Kumar T.K.A."/>
            <person name="Kuo A."/>
            <person name="LaButti K."/>
            <person name="Larrondo L.F."/>
            <person name="Lindquist E."/>
            <person name="Ling A."/>
            <person name="Lombard V."/>
            <person name="Lucas S."/>
            <person name="Lundell T."/>
            <person name="Martin R."/>
            <person name="McLaughlin D.J."/>
            <person name="Morgenstern I."/>
            <person name="Morin E."/>
            <person name="Murat C."/>
            <person name="Nagy L.G."/>
            <person name="Nolan M."/>
            <person name="Ohm R.A."/>
            <person name="Patyshakuliyeva A."/>
            <person name="Rokas A."/>
            <person name="Ruiz-Duenas F.J."/>
            <person name="Sabat G."/>
            <person name="Salamov A."/>
            <person name="Samejima M."/>
            <person name="Schmutz J."/>
            <person name="Slot J.C."/>
            <person name="St John F."/>
            <person name="Stenlid J."/>
            <person name="Sun H."/>
            <person name="Sun S."/>
            <person name="Syed K."/>
            <person name="Tsang A."/>
            <person name="Wiebenga A."/>
            <person name="Young D."/>
            <person name="Pisabarro A."/>
            <person name="Eastwood D.C."/>
            <person name="Martin F."/>
            <person name="Cullen D."/>
            <person name="Grigoriev I.V."/>
            <person name="Hibbett D.S."/>
        </authorList>
    </citation>
    <scope>NUCLEOTIDE SEQUENCE</scope>
    <source>
        <strain evidence="12">FP-58527</strain>
    </source>
</reference>
<dbReference type="EMBL" id="KE504123">
    <property type="protein sequence ID" value="EPT05402.1"/>
    <property type="molecule type" value="Genomic_DNA"/>
</dbReference>
<evidence type="ECO:0000313" key="12">
    <source>
        <dbReference type="Proteomes" id="UP000015241"/>
    </source>
</evidence>
<evidence type="ECO:0000256" key="4">
    <source>
        <dbReference type="ARBA" id="ARBA00022980"/>
    </source>
</evidence>
<evidence type="ECO:0000256" key="8">
    <source>
        <dbReference type="SAM" id="MobiDB-lite"/>
    </source>
</evidence>
<dbReference type="SUPFAM" id="SSF55811">
    <property type="entry name" value="Nudix"/>
    <property type="match status" value="1"/>
</dbReference>
<dbReference type="InterPro" id="IPR015797">
    <property type="entry name" value="NUDIX_hydrolase-like_dom_sf"/>
</dbReference>
<dbReference type="InterPro" id="IPR040008">
    <property type="entry name" value="Ribosomal_mL46"/>
</dbReference>
<comment type="subcellular location">
    <subcellularLocation>
        <location evidence="1">Mitochondrion</location>
    </subcellularLocation>
</comment>
<evidence type="ECO:0000313" key="11">
    <source>
        <dbReference type="EMBL" id="EPT05402.1"/>
    </source>
</evidence>
<dbReference type="Gene3D" id="3.90.79.10">
    <property type="entry name" value="Nucleoside Triphosphate Pyrophosphohydrolase"/>
    <property type="match status" value="1"/>
</dbReference>
<organism evidence="11 12">
    <name type="scientific">Fomitopsis schrenkii</name>
    <name type="common">Brown rot fungus</name>
    <dbReference type="NCBI Taxonomy" id="2126942"/>
    <lineage>
        <taxon>Eukaryota</taxon>
        <taxon>Fungi</taxon>
        <taxon>Dikarya</taxon>
        <taxon>Basidiomycota</taxon>
        <taxon>Agaricomycotina</taxon>
        <taxon>Agaricomycetes</taxon>
        <taxon>Polyporales</taxon>
        <taxon>Fomitopsis</taxon>
    </lineage>
</organism>
<protein>
    <recommendedName>
        <fullName evidence="7">Large ribosomal subunit protein mL46</fullName>
    </recommendedName>
</protein>
<gene>
    <name evidence="11" type="ORF">FOMPIDRAFT_1039417</name>
</gene>
<dbReference type="eggNOG" id="KOG4548">
    <property type="taxonomic scope" value="Eukaryota"/>
</dbReference>
<evidence type="ECO:0000256" key="1">
    <source>
        <dbReference type="ARBA" id="ARBA00004173"/>
    </source>
</evidence>
<dbReference type="HOGENOM" id="CLU_040204_0_0_1"/>
<keyword evidence="3" id="KW-0809">Transit peptide</keyword>
<dbReference type="AlphaFoldDB" id="S8EJT0"/>
<evidence type="ECO:0000256" key="7">
    <source>
        <dbReference type="ARBA" id="ARBA00035190"/>
    </source>
</evidence>
<dbReference type="OrthoDB" id="414075at2759"/>